<dbReference type="AlphaFoldDB" id="A0AAV1Q1Y1"/>
<protein>
    <submittedName>
        <fullName evidence="2">Uncharacterized protein</fullName>
    </submittedName>
</protein>
<comment type="caution">
    <text evidence="2">The sequence shown here is derived from an EMBL/GenBank/DDBJ whole genome shotgun (WGS) entry which is preliminary data.</text>
</comment>
<name>A0AAV1Q1Y1_SCOSC</name>
<evidence type="ECO:0000313" key="3">
    <source>
        <dbReference type="Proteomes" id="UP001314229"/>
    </source>
</evidence>
<feature type="region of interest" description="Disordered" evidence="1">
    <location>
        <begin position="38"/>
        <end position="111"/>
    </location>
</feature>
<accession>A0AAV1Q1Y1</accession>
<proteinExistence type="predicted"/>
<evidence type="ECO:0000313" key="2">
    <source>
        <dbReference type="EMBL" id="CAK6977963.1"/>
    </source>
</evidence>
<reference evidence="2 3" key="1">
    <citation type="submission" date="2024-01" db="EMBL/GenBank/DDBJ databases">
        <authorList>
            <person name="Alioto T."/>
            <person name="Alioto T."/>
            <person name="Gomez Garrido J."/>
        </authorList>
    </citation>
    <scope>NUCLEOTIDE SEQUENCE [LARGE SCALE GENOMIC DNA]</scope>
</reference>
<feature type="region of interest" description="Disordered" evidence="1">
    <location>
        <begin position="1"/>
        <end position="25"/>
    </location>
</feature>
<dbReference type="Proteomes" id="UP001314229">
    <property type="component" value="Unassembled WGS sequence"/>
</dbReference>
<gene>
    <name evidence="2" type="ORF">FSCOSCO3_A036571</name>
</gene>
<keyword evidence="3" id="KW-1185">Reference proteome</keyword>
<dbReference type="EMBL" id="CAWUFR010000444">
    <property type="protein sequence ID" value="CAK6977963.1"/>
    <property type="molecule type" value="Genomic_DNA"/>
</dbReference>
<sequence>MGHFSCCCQPKKRPRSSTENQDKSLRCDNELREELVSGRPAVLHSAQKETGAEPPSFRFTHEVGRPGNTESQSEPREAMPSVPPDDSGEEEVTPPVVRRANIEPQNVSYTD</sequence>
<evidence type="ECO:0000256" key="1">
    <source>
        <dbReference type="SAM" id="MobiDB-lite"/>
    </source>
</evidence>
<organism evidence="2 3">
    <name type="scientific">Scomber scombrus</name>
    <name type="common">Atlantic mackerel</name>
    <name type="synonym">Scomber vernalis</name>
    <dbReference type="NCBI Taxonomy" id="13677"/>
    <lineage>
        <taxon>Eukaryota</taxon>
        <taxon>Metazoa</taxon>
        <taxon>Chordata</taxon>
        <taxon>Craniata</taxon>
        <taxon>Vertebrata</taxon>
        <taxon>Euteleostomi</taxon>
        <taxon>Actinopterygii</taxon>
        <taxon>Neopterygii</taxon>
        <taxon>Teleostei</taxon>
        <taxon>Neoteleostei</taxon>
        <taxon>Acanthomorphata</taxon>
        <taxon>Pelagiaria</taxon>
        <taxon>Scombriformes</taxon>
        <taxon>Scombridae</taxon>
        <taxon>Scomber</taxon>
    </lineage>
</organism>